<evidence type="ECO:0000256" key="6">
    <source>
        <dbReference type="ARBA" id="ARBA00023237"/>
    </source>
</evidence>
<evidence type="ECO:0000256" key="3">
    <source>
        <dbReference type="ARBA" id="ARBA00022452"/>
    </source>
</evidence>
<dbReference type="OrthoDB" id="97893at2"/>
<accession>A0A5B9EDP3</accession>
<sequence>MKNSVFVGREVLLGDVAGASRKAPRCVLRGLAILFAFVVAFSAPPLSHAQTGGALAGEVSDASKSVLTDVTVTATAATTGQVQTVKTNENGLYRFPLLTPGSYEVTFILSGFKELRAKATVVVSETATLDAVLPVGGVNEQVEVSAADNSALLQTDTSTLGRVVDEKTVQEVPLSTRNFTQLMTLSPGTSSNVNNAGSLGRGTQTIYANGARAVSNSLTIDGIDAINIHSNGLAENSVSSNGVAVPSPEAIQEFKVQTGMYDAQYGRNGGANTALVTRTGTSRFHGSIYEFFRNDALNANTFLFRQNGTKRAVLKQNQFGVSLGGPVIAEKMFFFASYQGTRQVNGLAGSKTLSLPSGLYGSMRTAAALGAAYGGKTGTNGGLAIANDGSNISPVALALLNYKLPNGQYVIPSPQSSATTNNYSVSIPSRYTEDQWVATIDHSFSTSNHFTVRGLLANQPQFNSFTTATVAGFGQTQDFKSRAFNLTDVHVFSPRVVNEAHAGLMRIMGALGVENVIPIGSIGMSRFNSSIFNNIPTIAVSGSSGTFTLGYSTDGNQAGHQNTFQYTDTVSVIEGKHSVRIGAELRRYQDNYNTYNRTLGTITLYSFPDFLLGRSSGSVASGGNGLSTYGALSNASVASNIGVRNDRLTDYTLFVQDDWKISRKLTFNAGLRWDRYGSGVDQGGRNGNFVPSLYTAPPSGGYTSAGFVQSANARKLLNGVPTVNPRLLSHEMWKNFAPRVGFSYQALPSIVVRGGYGIFFDRLSNQISLRTALAPPNYIKSDLSGTNANGASLANPFPALPLPSALPTTPLLPDPFTFPASSLLATNAVDPNMGMPYMHQYVGNVQWEARKSLLLEVDYVGSKGVKLPNQMYINQARIASASTPVNGVTTTTTASANLAQRVPFLGMSPNGLTYLMTNTDSRYNSLQVSVTKRLSHGLQFLASYTYSRSVDDSSGSSGSTFVNSDGDQIDVHQATGRSDFDRPRRFVVNYIYDVPYVGYHLQRNAFTNALFADWQLTGVTTLQDGSPFDLTDANGAAYYGTGTSRASFASGKTIADAKKNGSVTSRYKAYFNTSAFASAGNYYGNVSRNALRGPGQANWDFAALKSFQLFEGVRFQFRSEFFNVFNHTNFANPSSAISSSSSFGVISSIIGNPRVIQFAGKVTF</sequence>
<reference evidence="8 9" key="1">
    <citation type="submission" date="2019-08" db="EMBL/GenBank/DDBJ databases">
        <title>Complete genome sequence of Terriglobus albidus strain ORNL.</title>
        <authorList>
            <person name="Podar M."/>
        </authorList>
    </citation>
    <scope>NUCLEOTIDE SEQUENCE [LARGE SCALE GENOMIC DNA]</scope>
    <source>
        <strain evidence="8 9">ORNL</strain>
    </source>
</reference>
<dbReference type="InterPro" id="IPR036942">
    <property type="entry name" value="Beta-barrel_TonB_sf"/>
</dbReference>
<dbReference type="GO" id="GO:0015344">
    <property type="term" value="F:siderophore uptake transmembrane transporter activity"/>
    <property type="evidence" value="ECO:0007669"/>
    <property type="project" value="TreeGrafter"/>
</dbReference>
<dbReference type="InterPro" id="IPR039426">
    <property type="entry name" value="TonB-dep_rcpt-like"/>
</dbReference>
<feature type="domain" description="TonB-dependent transporter Oar-like beta-barrel" evidence="7">
    <location>
        <begin position="276"/>
        <end position="1157"/>
    </location>
</feature>
<keyword evidence="8" id="KW-0675">Receptor</keyword>
<evidence type="ECO:0000256" key="5">
    <source>
        <dbReference type="ARBA" id="ARBA00023136"/>
    </source>
</evidence>
<evidence type="ECO:0000256" key="4">
    <source>
        <dbReference type="ARBA" id="ARBA00022692"/>
    </source>
</evidence>
<dbReference type="AlphaFoldDB" id="A0A5B9EDP3"/>
<dbReference type="GO" id="GO:0044718">
    <property type="term" value="P:siderophore transmembrane transport"/>
    <property type="evidence" value="ECO:0007669"/>
    <property type="project" value="TreeGrafter"/>
</dbReference>
<keyword evidence="3" id="KW-1134">Transmembrane beta strand</keyword>
<protein>
    <submittedName>
        <fullName evidence="8">TonB-dependent receptor</fullName>
    </submittedName>
</protein>
<dbReference type="GO" id="GO:0009279">
    <property type="term" value="C:cell outer membrane"/>
    <property type="evidence" value="ECO:0007669"/>
    <property type="project" value="UniProtKB-SubCell"/>
</dbReference>
<dbReference type="EMBL" id="CP042806">
    <property type="protein sequence ID" value="QEE28407.1"/>
    <property type="molecule type" value="Genomic_DNA"/>
</dbReference>
<dbReference type="InterPro" id="IPR057601">
    <property type="entry name" value="Oar-like_b-barrel"/>
</dbReference>
<dbReference type="PANTHER" id="PTHR30069:SF46">
    <property type="entry name" value="OAR PROTEIN"/>
    <property type="match status" value="1"/>
</dbReference>
<evidence type="ECO:0000256" key="1">
    <source>
        <dbReference type="ARBA" id="ARBA00004571"/>
    </source>
</evidence>
<organism evidence="8 9">
    <name type="scientific">Terriglobus albidus</name>
    <dbReference type="NCBI Taxonomy" id="1592106"/>
    <lineage>
        <taxon>Bacteria</taxon>
        <taxon>Pseudomonadati</taxon>
        <taxon>Acidobacteriota</taxon>
        <taxon>Terriglobia</taxon>
        <taxon>Terriglobales</taxon>
        <taxon>Acidobacteriaceae</taxon>
        <taxon>Terriglobus</taxon>
    </lineage>
</organism>
<dbReference type="Pfam" id="PF13620">
    <property type="entry name" value="CarboxypepD_reg"/>
    <property type="match status" value="1"/>
</dbReference>
<dbReference type="Pfam" id="PF25183">
    <property type="entry name" value="OMP_b-brl_4"/>
    <property type="match status" value="1"/>
</dbReference>
<keyword evidence="4" id="KW-0812">Transmembrane</keyword>
<comment type="subcellular location">
    <subcellularLocation>
        <location evidence="1">Cell outer membrane</location>
        <topology evidence="1">Multi-pass membrane protein</topology>
    </subcellularLocation>
</comment>
<dbReference type="PANTHER" id="PTHR30069">
    <property type="entry name" value="TONB-DEPENDENT OUTER MEMBRANE RECEPTOR"/>
    <property type="match status" value="1"/>
</dbReference>
<gene>
    <name evidence="8" type="ORF">FTW19_10585</name>
</gene>
<keyword evidence="5" id="KW-0472">Membrane</keyword>
<dbReference type="Gene3D" id="2.60.40.1120">
    <property type="entry name" value="Carboxypeptidase-like, regulatory domain"/>
    <property type="match status" value="1"/>
</dbReference>
<dbReference type="InterPro" id="IPR008969">
    <property type="entry name" value="CarboxyPept-like_regulatory"/>
</dbReference>
<dbReference type="Gene3D" id="2.40.170.20">
    <property type="entry name" value="TonB-dependent receptor, beta-barrel domain"/>
    <property type="match status" value="1"/>
</dbReference>
<evidence type="ECO:0000256" key="2">
    <source>
        <dbReference type="ARBA" id="ARBA00022448"/>
    </source>
</evidence>
<dbReference type="SUPFAM" id="SSF56935">
    <property type="entry name" value="Porins"/>
    <property type="match status" value="1"/>
</dbReference>
<keyword evidence="6" id="KW-0998">Cell outer membrane</keyword>
<name>A0A5B9EDP3_9BACT</name>
<keyword evidence="9" id="KW-1185">Reference proteome</keyword>
<dbReference type="SUPFAM" id="SSF49464">
    <property type="entry name" value="Carboxypeptidase regulatory domain-like"/>
    <property type="match status" value="1"/>
</dbReference>
<proteinExistence type="predicted"/>
<dbReference type="KEGG" id="talb:FTW19_10585"/>
<keyword evidence="2" id="KW-0813">Transport</keyword>
<evidence type="ECO:0000313" key="8">
    <source>
        <dbReference type="EMBL" id="QEE28407.1"/>
    </source>
</evidence>
<dbReference type="Proteomes" id="UP000321820">
    <property type="component" value="Chromosome"/>
</dbReference>
<evidence type="ECO:0000259" key="7">
    <source>
        <dbReference type="Pfam" id="PF25183"/>
    </source>
</evidence>
<evidence type="ECO:0000313" key="9">
    <source>
        <dbReference type="Proteomes" id="UP000321820"/>
    </source>
</evidence>